<reference evidence="2" key="1">
    <citation type="submission" date="2021-01" db="EMBL/GenBank/DDBJ databases">
        <title>Whole genome shotgun sequence of Dactylosporangium siamense NBRC 106093.</title>
        <authorList>
            <person name="Komaki H."/>
            <person name="Tamura T."/>
        </authorList>
    </citation>
    <scope>NUCLEOTIDE SEQUENCE</scope>
    <source>
        <strain evidence="2">NBRC 106093</strain>
    </source>
</reference>
<evidence type="ECO:0000256" key="1">
    <source>
        <dbReference type="SAM" id="Phobius"/>
    </source>
</evidence>
<protein>
    <submittedName>
        <fullName evidence="2">Uncharacterized protein</fullName>
    </submittedName>
</protein>
<evidence type="ECO:0000313" key="3">
    <source>
        <dbReference type="Proteomes" id="UP000660611"/>
    </source>
</evidence>
<keyword evidence="1" id="KW-1133">Transmembrane helix</keyword>
<dbReference type="Proteomes" id="UP000660611">
    <property type="component" value="Unassembled WGS sequence"/>
</dbReference>
<accession>A0A919PVZ1</accession>
<sequence length="69" mass="6964">MPAAGAVALCAFNPATGPGYDGVLSALNPLAMASCCGAVVLLIAAPVTFWYLHQNATDEAVAKDADEAR</sequence>
<keyword evidence="1" id="KW-0472">Membrane</keyword>
<keyword evidence="3" id="KW-1185">Reference proteome</keyword>
<feature type="transmembrane region" description="Helical" evidence="1">
    <location>
        <begin position="29"/>
        <end position="52"/>
    </location>
</feature>
<organism evidence="2 3">
    <name type="scientific">Dactylosporangium siamense</name>
    <dbReference type="NCBI Taxonomy" id="685454"/>
    <lineage>
        <taxon>Bacteria</taxon>
        <taxon>Bacillati</taxon>
        <taxon>Actinomycetota</taxon>
        <taxon>Actinomycetes</taxon>
        <taxon>Micromonosporales</taxon>
        <taxon>Micromonosporaceae</taxon>
        <taxon>Dactylosporangium</taxon>
    </lineage>
</organism>
<comment type="caution">
    <text evidence="2">The sequence shown here is derived from an EMBL/GenBank/DDBJ whole genome shotgun (WGS) entry which is preliminary data.</text>
</comment>
<keyword evidence="1" id="KW-0812">Transmembrane</keyword>
<dbReference type="EMBL" id="BONQ01000162">
    <property type="protein sequence ID" value="GIG51825.1"/>
    <property type="molecule type" value="Genomic_DNA"/>
</dbReference>
<evidence type="ECO:0000313" key="2">
    <source>
        <dbReference type="EMBL" id="GIG51825.1"/>
    </source>
</evidence>
<gene>
    <name evidence="2" type="ORF">Dsi01nite_098660</name>
</gene>
<proteinExistence type="predicted"/>
<name>A0A919PVZ1_9ACTN</name>
<dbReference type="AlphaFoldDB" id="A0A919PVZ1"/>